<keyword evidence="2" id="KW-1133">Transmembrane helix</keyword>
<protein>
    <submittedName>
        <fullName evidence="3">Uncharacterized protein</fullName>
    </submittedName>
</protein>
<feature type="region of interest" description="Disordered" evidence="1">
    <location>
        <begin position="57"/>
        <end position="84"/>
    </location>
</feature>
<feature type="transmembrane region" description="Helical" evidence="2">
    <location>
        <begin position="33"/>
        <end position="54"/>
    </location>
</feature>
<reference evidence="3 4" key="1">
    <citation type="submission" date="2017-06" db="EMBL/GenBank/DDBJ databases">
        <authorList>
            <person name="Kim H.J."/>
            <person name="Triplett B.A."/>
        </authorList>
    </citation>
    <scope>NUCLEOTIDE SEQUENCE [LARGE SCALE GENOMIC DNA]</scope>
    <source>
        <strain evidence="3 4">DSM 44272</strain>
    </source>
</reference>
<evidence type="ECO:0000256" key="1">
    <source>
        <dbReference type="SAM" id="MobiDB-lite"/>
    </source>
</evidence>
<evidence type="ECO:0000313" key="4">
    <source>
        <dbReference type="Proteomes" id="UP000198403"/>
    </source>
</evidence>
<keyword evidence="2" id="KW-0812">Transmembrane</keyword>
<gene>
    <name evidence="3" type="ORF">SAMN06272737_106159</name>
</gene>
<dbReference type="EMBL" id="FZNO01000006">
    <property type="protein sequence ID" value="SNR42121.1"/>
    <property type="molecule type" value="Genomic_DNA"/>
</dbReference>
<evidence type="ECO:0000313" key="3">
    <source>
        <dbReference type="EMBL" id="SNR42121.1"/>
    </source>
</evidence>
<organism evidence="3 4">
    <name type="scientific">Blastococcus mobilis</name>
    <dbReference type="NCBI Taxonomy" id="1938746"/>
    <lineage>
        <taxon>Bacteria</taxon>
        <taxon>Bacillati</taxon>
        <taxon>Actinomycetota</taxon>
        <taxon>Actinomycetes</taxon>
        <taxon>Geodermatophilales</taxon>
        <taxon>Geodermatophilaceae</taxon>
        <taxon>Blastococcus</taxon>
    </lineage>
</organism>
<keyword evidence="4" id="KW-1185">Reference proteome</keyword>
<accession>A0A238W6S6</accession>
<proteinExistence type="predicted"/>
<feature type="compositionally biased region" description="Polar residues" evidence="1">
    <location>
        <begin position="71"/>
        <end position="84"/>
    </location>
</feature>
<evidence type="ECO:0000256" key="2">
    <source>
        <dbReference type="SAM" id="Phobius"/>
    </source>
</evidence>
<dbReference type="OrthoDB" id="5197160at2"/>
<sequence length="84" mass="8838">MSPLRWDVLLVGFVLALPVLALGLRGDLSTEEMMMRVLWCLGAGWAVVAVLRLASTPRPSAPAGKGPQRSADASTGTENHSPAL</sequence>
<dbReference type="AlphaFoldDB" id="A0A238W6S6"/>
<dbReference type="Proteomes" id="UP000198403">
    <property type="component" value="Unassembled WGS sequence"/>
</dbReference>
<name>A0A238W6S6_9ACTN</name>
<dbReference type="RefSeq" id="WP_089335956.1">
    <property type="nucleotide sequence ID" value="NZ_FZNO01000006.1"/>
</dbReference>
<keyword evidence="2" id="KW-0472">Membrane</keyword>